<evidence type="ECO:0000313" key="2">
    <source>
        <dbReference type="Proteomes" id="UP000196230"/>
    </source>
</evidence>
<protein>
    <submittedName>
        <fullName evidence="1">Uncharacterized protein</fullName>
    </submittedName>
</protein>
<evidence type="ECO:0000313" key="1">
    <source>
        <dbReference type="EMBL" id="SJN36337.1"/>
    </source>
</evidence>
<proteinExistence type="predicted"/>
<dbReference type="RefSeq" id="WP_087134653.1">
    <property type="nucleotide sequence ID" value="NZ_FUKP01000069.1"/>
</dbReference>
<dbReference type="Proteomes" id="UP000196230">
    <property type="component" value="Unassembled WGS sequence"/>
</dbReference>
<name>A0A1R4JWA0_9MICC</name>
<sequence>MHHYPDARNQDDDETEWVLPVRWIDTRPESEAYWEKGMFGNQNSACKLRQEFTLARLAEHFDTESDRSD</sequence>
<dbReference type="EMBL" id="FUKP01000069">
    <property type="protein sequence ID" value="SJN36337.1"/>
    <property type="molecule type" value="Genomic_DNA"/>
</dbReference>
<reference evidence="1 2" key="1">
    <citation type="submission" date="2017-02" db="EMBL/GenBank/DDBJ databases">
        <authorList>
            <person name="Peterson S.W."/>
        </authorList>
    </citation>
    <scope>NUCLEOTIDE SEQUENCE [LARGE SCALE GENOMIC DNA]</scope>
    <source>
        <strain evidence="1 2">2B3F</strain>
    </source>
</reference>
<accession>A0A1R4JWA0</accession>
<dbReference type="AlphaFoldDB" id="A0A1R4JWA0"/>
<organism evidence="1 2">
    <name type="scientific">Micrococcus lylae</name>
    <dbReference type="NCBI Taxonomy" id="1273"/>
    <lineage>
        <taxon>Bacteria</taxon>
        <taxon>Bacillati</taxon>
        <taxon>Actinomycetota</taxon>
        <taxon>Actinomycetes</taxon>
        <taxon>Micrococcales</taxon>
        <taxon>Micrococcaceae</taxon>
        <taxon>Micrococcus</taxon>
    </lineage>
</organism>
<gene>
    <name evidence="1" type="ORF">FM125_11035</name>
</gene>